<proteinExistence type="predicted"/>
<dbReference type="EMBL" id="JACQPB010000005">
    <property type="protein sequence ID" value="MBI4210001.1"/>
    <property type="molecule type" value="Genomic_DNA"/>
</dbReference>
<name>A0A8T3YM79_9ARCH</name>
<organism evidence="1 2">
    <name type="scientific">Candidatus Iainarchaeum sp</name>
    <dbReference type="NCBI Taxonomy" id="3101447"/>
    <lineage>
        <taxon>Archaea</taxon>
        <taxon>Candidatus Iainarchaeota</taxon>
        <taxon>Candidatus Iainarchaeia</taxon>
        <taxon>Candidatus Iainarchaeales</taxon>
        <taxon>Candidatus Iainarchaeaceae</taxon>
        <taxon>Candidatus Iainarchaeum</taxon>
    </lineage>
</organism>
<comment type="caution">
    <text evidence="1">The sequence shown here is derived from an EMBL/GenBank/DDBJ whole genome shotgun (WGS) entry which is preliminary data.</text>
</comment>
<accession>A0A8T3YM79</accession>
<evidence type="ECO:0000313" key="1">
    <source>
        <dbReference type="EMBL" id="MBI4210001.1"/>
    </source>
</evidence>
<sequence length="157" mass="18049">MDNEPNVFRRVTQEDLKGQFKSQLPDHFFMDSSTTAASAFGREQQAFGIALGNTLVSACVYRKFSDSILIDGIISFANVSILKRFVKEFEVPPGVFLLDDLVLKGATKFEYRVIYGKGKRMVNRLKKYNLLLHSPTRQSVEVRSEWLDLARRRKRLL</sequence>
<gene>
    <name evidence="1" type="ORF">HY544_00645</name>
</gene>
<evidence type="ECO:0000313" key="2">
    <source>
        <dbReference type="Proteomes" id="UP000732298"/>
    </source>
</evidence>
<dbReference type="AlphaFoldDB" id="A0A8T3YM79"/>
<reference evidence="1" key="1">
    <citation type="submission" date="2020-07" db="EMBL/GenBank/DDBJ databases">
        <title>Huge and variable diversity of episymbiotic CPR bacteria and DPANN archaea in groundwater ecosystems.</title>
        <authorList>
            <person name="He C.Y."/>
            <person name="Keren R."/>
            <person name="Whittaker M."/>
            <person name="Farag I.F."/>
            <person name="Doudna J."/>
            <person name="Cate J.H.D."/>
            <person name="Banfield J.F."/>
        </authorList>
    </citation>
    <scope>NUCLEOTIDE SEQUENCE</scope>
    <source>
        <strain evidence="1">NC_groundwater_1296_Ag_S-0.2um_52_80</strain>
    </source>
</reference>
<dbReference type="Proteomes" id="UP000732298">
    <property type="component" value="Unassembled WGS sequence"/>
</dbReference>
<protein>
    <submittedName>
        <fullName evidence="1">Uncharacterized protein</fullName>
    </submittedName>
</protein>